<keyword evidence="5" id="KW-1185">Reference proteome</keyword>
<reference evidence="4 6" key="2">
    <citation type="submission" date="2018-03" db="EMBL/GenBank/DDBJ databases">
        <authorList>
            <person name="Fogelqvist J."/>
        </authorList>
    </citation>
    <scope>NUCLEOTIDE SEQUENCE [LARGE SCALE GENOMIC DNA]</scope>
</reference>
<dbReference type="GO" id="GO:0008270">
    <property type="term" value="F:zinc ion binding"/>
    <property type="evidence" value="ECO:0007669"/>
    <property type="project" value="InterPro"/>
</dbReference>
<dbReference type="GO" id="GO:0003723">
    <property type="term" value="F:RNA binding"/>
    <property type="evidence" value="ECO:0007669"/>
    <property type="project" value="InterPro"/>
</dbReference>
<evidence type="ECO:0000313" key="4">
    <source>
        <dbReference type="EMBL" id="SPQ95180.1"/>
    </source>
</evidence>
<keyword evidence="4" id="KW-0496">Mitochondrion</keyword>
<feature type="domain" description="DYW" evidence="2">
    <location>
        <begin position="716"/>
        <end position="809"/>
    </location>
</feature>
<name>A0A0G4ISX9_PLABS</name>
<dbReference type="PANTHER" id="PTHR47926">
    <property type="entry name" value="PENTATRICOPEPTIDE REPEAT-CONTAINING PROTEIN"/>
    <property type="match status" value="1"/>
</dbReference>
<dbReference type="InterPro" id="IPR046960">
    <property type="entry name" value="PPR_At4g14850-like_plant"/>
</dbReference>
<dbReference type="OMA" id="YINIRYL"/>
<dbReference type="AlphaFoldDB" id="A0A0G4ISX9"/>
<dbReference type="Proteomes" id="UP000039324">
    <property type="component" value="Unassembled WGS sequence"/>
</dbReference>
<dbReference type="PANTHER" id="PTHR47926:SF533">
    <property type="entry name" value="DYW DOMAIN-CONTAINING PROTEIN"/>
    <property type="match status" value="1"/>
</dbReference>
<dbReference type="InterPro" id="IPR002885">
    <property type="entry name" value="PPR_rpt"/>
</dbReference>
<dbReference type="GO" id="GO:0009451">
    <property type="term" value="P:RNA modification"/>
    <property type="evidence" value="ECO:0007669"/>
    <property type="project" value="InterPro"/>
</dbReference>
<evidence type="ECO:0000313" key="6">
    <source>
        <dbReference type="Proteomes" id="UP000290189"/>
    </source>
</evidence>
<accession>A0A0G4ISX9</accession>
<dbReference type="InterPro" id="IPR032867">
    <property type="entry name" value="DYW_dom"/>
</dbReference>
<sequence>MASSFRNALRALRVPVLRHVRRSLCSHPPAPSPLASPAFNAFLKKPSAALACAVFEKERDVDRVWAVYERVVGDGLPTDIDFFLSIMSFCKSNAPAKAPLVLDTIAARSLVISDSLFALFIQACRSAVPPLAQVAVDRYTKYAPCSMDVMISMLELCLLSNQPDLALPLIADAITNNAEFTSKLMELSAQCCSDARNAQAADLAEQLLDGLLSQRYPACRDIPTYLNLTRTLLSQCRFELAVSIVQVLTSVGLNPTASLSTLILTELARHGHIDEAMTVFRILEDRAAEISTIAFVELVTACGTCRSWLPALRELHQYACSQAWLKHDDVVCALISSYDRCKDLESTEVVFQARSKEGPLSESVYAAFIAALGHRGLVRGAIAMFVQLRSLKLPLSLTTFSTLVSLLYENDKLSRPMRLFEQMCSDKVPVDRPLLAKFVNACGHIGDVAGLVTLQDFARSKGFLDSDLVVSAFISGYSCSSHLDLAMNVFQAAEAGASSYNAIIAAYGHHAKLDLALATFETMKAAAVNPNPDTLASLLVGCSHVGDLDRATVIVAEFAGDPKTSTLSSRSLNCLIDLHGRAGNLDIAERIARGSPGSDIACWTTLLAACRWWNDTARGKRVFEHMLTIPAWTPKDLAIGWMLLANTFARCQQYYDLAYLRTRMKTQYLVGKVPGRTWLQIPNARSLEFVTDDPLLKEYEFSCKHTELMERLAESGYTPDVTVVMKQTESEDDARRSVSVHSEKIAIVCALIYLPESEPIRAVKNVPICIDCHEAAKRASALYKREIYIRDAHRHHHFRDGACTCGDYW</sequence>
<evidence type="ECO:0000313" key="5">
    <source>
        <dbReference type="Proteomes" id="UP000039324"/>
    </source>
</evidence>
<reference evidence="3 5" key="1">
    <citation type="submission" date="2015-02" db="EMBL/GenBank/DDBJ databases">
        <authorList>
            <person name="Chooi Y.-H."/>
        </authorList>
    </citation>
    <scope>NUCLEOTIDE SEQUENCE [LARGE SCALE GENOMIC DNA]</scope>
    <source>
        <strain evidence="3">E3</strain>
    </source>
</reference>
<dbReference type="STRING" id="37360.A0A0G4ISX9"/>
<dbReference type="InterPro" id="IPR011990">
    <property type="entry name" value="TPR-like_helical_dom_sf"/>
</dbReference>
<dbReference type="Proteomes" id="UP000290189">
    <property type="component" value="Unassembled WGS sequence"/>
</dbReference>
<evidence type="ECO:0000313" key="3">
    <source>
        <dbReference type="EMBL" id="CEO98244.1"/>
    </source>
</evidence>
<organism evidence="3 5">
    <name type="scientific">Plasmodiophora brassicae</name>
    <name type="common">Clubroot disease agent</name>
    <dbReference type="NCBI Taxonomy" id="37360"/>
    <lineage>
        <taxon>Eukaryota</taxon>
        <taxon>Sar</taxon>
        <taxon>Rhizaria</taxon>
        <taxon>Endomyxa</taxon>
        <taxon>Phytomyxea</taxon>
        <taxon>Plasmodiophorida</taxon>
        <taxon>Plasmodiophoridae</taxon>
        <taxon>Plasmodiophora</taxon>
    </lineage>
</organism>
<geneLocation type="mitochondrion" evidence="4"/>
<evidence type="ECO:0000259" key="2">
    <source>
        <dbReference type="Pfam" id="PF14432"/>
    </source>
</evidence>
<feature type="repeat" description="PPR" evidence="1">
    <location>
        <begin position="496"/>
        <end position="530"/>
    </location>
</feature>
<dbReference type="Gene3D" id="1.25.40.10">
    <property type="entry name" value="Tetratricopeptide repeat domain"/>
    <property type="match status" value="3"/>
</dbReference>
<dbReference type="OrthoDB" id="185373at2759"/>
<proteinExistence type="predicted"/>
<dbReference type="EMBL" id="CDSF01000083">
    <property type="protein sequence ID" value="CEO98244.1"/>
    <property type="molecule type" value="Genomic_DNA"/>
</dbReference>
<gene>
    <name evidence="3" type="ORF">PBRA_006358</name>
    <name evidence="4" type="ORF">PLBR_LOCUS2395</name>
</gene>
<dbReference type="PROSITE" id="PS51375">
    <property type="entry name" value="PPR"/>
    <property type="match status" value="1"/>
</dbReference>
<dbReference type="EMBL" id="OVEO01000003">
    <property type="protein sequence ID" value="SPQ95180.1"/>
    <property type="molecule type" value="Genomic_DNA"/>
</dbReference>
<dbReference type="Pfam" id="PF13812">
    <property type="entry name" value="PPR_3"/>
    <property type="match status" value="1"/>
</dbReference>
<evidence type="ECO:0000256" key="1">
    <source>
        <dbReference type="PROSITE-ProRule" id="PRU00708"/>
    </source>
</evidence>
<protein>
    <recommendedName>
        <fullName evidence="2">DYW domain-containing protein</fullName>
    </recommendedName>
</protein>
<dbReference type="Pfam" id="PF14432">
    <property type="entry name" value="DYW_deaminase"/>
    <property type="match status" value="1"/>
</dbReference>